<feature type="transmembrane region" description="Helical" evidence="1">
    <location>
        <begin position="99"/>
        <end position="117"/>
    </location>
</feature>
<proteinExistence type="predicted"/>
<feature type="transmembrane region" description="Helical" evidence="1">
    <location>
        <begin position="74"/>
        <end position="93"/>
    </location>
</feature>
<protein>
    <submittedName>
        <fullName evidence="2">Uncharacterized protein</fullName>
    </submittedName>
</protein>
<keyword evidence="1" id="KW-1133">Transmembrane helix</keyword>
<reference evidence="2 3" key="2">
    <citation type="submission" date="2013-02" db="EMBL/GenBank/DDBJ databases">
        <title>The Genome Sequence of Plasmodium falciparum Tanzania (2000708).</title>
        <authorList>
            <consortium name="The Broad Institute Genome Sequencing Platform"/>
            <consortium name="The Broad Institute Genome Sequencing Center for Infectious Disease"/>
            <person name="Neafsey D."/>
            <person name="Cheeseman I."/>
            <person name="Volkman S."/>
            <person name="Adams J."/>
            <person name="Walker B."/>
            <person name="Young S.K."/>
            <person name="Zeng Q."/>
            <person name="Gargeya S."/>
            <person name="Fitzgerald M."/>
            <person name="Haas B."/>
            <person name="Abouelleil A."/>
            <person name="Alvarado L."/>
            <person name="Arachchi H.M."/>
            <person name="Berlin A.M."/>
            <person name="Chapman S.B."/>
            <person name="Dewar J."/>
            <person name="Goldberg J."/>
            <person name="Griggs A."/>
            <person name="Gujja S."/>
            <person name="Hansen M."/>
            <person name="Howarth C."/>
            <person name="Imamovic A."/>
            <person name="Larimer J."/>
            <person name="McCowan C."/>
            <person name="Murphy C."/>
            <person name="Neiman D."/>
            <person name="Pearson M."/>
            <person name="Priest M."/>
            <person name="Roberts A."/>
            <person name="Saif S."/>
            <person name="Shea T."/>
            <person name="Sisk P."/>
            <person name="Sykes S."/>
            <person name="Wortman J."/>
            <person name="Nusbaum C."/>
            <person name="Birren B."/>
        </authorList>
    </citation>
    <scope>NUCLEOTIDE SEQUENCE [LARGE SCALE GENOMIC DNA]</scope>
    <source>
        <strain evidence="3">Tanzania (2000708)</strain>
    </source>
</reference>
<dbReference type="Proteomes" id="UP000030708">
    <property type="component" value="Unassembled WGS sequence"/>
</dbReference>
<dbReference type="eggNOG" id="ENOG502QXV9">
    <property type="taxonomic scope" value="Eukaryota"/>
</dbReference>
<accession>A0A024W1P5</accession>
<organism evidence="2 3">
    <name type="scientific">Plasmodium falciparum Tanzania</name>
    <name type="common">2000708</name>
    <dbReference type="NCBI Taxonomy" id="1036725"/>
    <lineage>
        <taxon>Eukaryota</taxon>
        <taxon>Sar</taxon>
        <taxon>Alveolata</taxon>
        <taxon>Apicomplexa</taxon>
        <taxon>Aconoidasida</taxon>
        <taxon>Haemosporida</taxon>
        <taxon>Plasmodiidae</taxon>
        <taxon>Plasmodium</taxon>
        <taxon>Plasmodium (Laverania)</taxon>
    </lineage>
</organism>
<keyword evidence="1" id="KW-0472">Membrane</keyword>
<dbReference type="SMR" id="A0A024W1P5"/>
<dbReference type="AlphaFoldDB" id="A0A024W1P5"/>
<evidence type="ECO:0000256" key="1">
    <source>
        <dbReference type="SAM" id="Phobius"/>
    </source>
</evidence>
<dbReference type="EMBL" id="KI926519">
    <property type="protein sequence ID" value="ETW34478.1"/>
    <property type="molecule type" value="Genomic_DNA"/>
</dbReference>
<dbReference type="OrthoDB" id="375678at2759"/>
<reference evidence="2 3" key="1">
    <citation type="submission" date="2013-02" db="EMBL/GenBank/DDBJ databases">
        <title>The Genome Annotation of Plasmodium falciparum Tanzania (2000708).</title>
        <authorList>
            <consortium name="The Broad Institute Genome Sequencing Platform"/>
            <consortium name="The Broad Institute Genome Sequencing Center for Infectious Disease"/>
            <person name="Neafsey D."/>
            <person name="Hoffman S."/>
            <person name="Volkman S."/>
            <person name="Rosenthal P."/>
            <person name="Walker B."/>
            <person name="Young S.K."/>
            <person name="Zeng Q."/>
            <person name="Gargeya S."/>
            <person name="Fitzgerald M."/>
            <person name="Haas B."/>
            <person name="Abouelleil A."/>
            <person name="Allen A.W."/>
            <person name="Alvarado L."/>
            <person name="Arachchi H.M."/>
            <person name="Berlin A.M."/>
            <person name="Chapman S.B."/>
            <person name="Gainer-Dewar J."/>
            <person name="Goldberg J."/>
            <person name="Griggs A."/>
            <person name="Gujja S."/>
            <person name="Hansen M."/>
            <person name="Howarth C."/>
            <person name="Imamovic A."/>
            <person name="Ireland A."/>
            <person name="Larimer J."/>
            <person name="McCowan C."/>
            <person name="Murphy C."/>
            <person name="Pearson M."/>
            <person name="Poon T.W."/>
            <person name="Priest M."/>
            <person name="Roberts A."/>
            <person name="Saif S."/>
            <person name="Shea T."/>
            <person name="Sisk P."/>
            <person name="Sykes S."/>
            <person name="Wortman J."/>
            <person name="Nusbaum C."/>
            <person name="Birren B."/>
        </authorList>
    </citation>
    <scope>NUCLEOTIDE SEQUENCE [LARGE SCALE GENOMIC DNA]</scope>
    <source>
        <strain evidence="3">Tanzania (2000708)</strain>
    </source>
</reference>
<gene>
    <name evidence="2" type="ORF">PFTANZ_04802</name>
</gene>
<evidence type="ECO:0000313" key="2">
    <source>
        <dbReference type="EMBL" id="ETW34478.1"/>
    </source>
</evidence>
<sequence length="139" mass="16692">MADNNNNYNNNINMDRLSEIFKSTLSLMKNTVHGLAQRNETIYNLLYMSDSMQNKNDNYNEMLSNEMTFNKNMIIKWVIIAIILYLIFMLFSYVFVNYVLFYAVIFFVCVLIIKYFVYHFNNNEIEVLENYQSFEDNTI</sequence>
<name>A0A024W1P5_PLAFA</name>
<evidence type="ECO:0000313" key="3">
    <source>
        <dbReference type="Proteomes" id="UP000030708"/>
    </source>
</evidence>
<keyword evidence="1" id="KW-0812">Transmembrane</keyword>